<evidence type="ECO:0000313" key="2">
    <source>
        <dbReference type="Proteomes" id="UP000198284"/>
    </source>
</evidence>
<dbReference type="RefSeq" id="WP_143131323.1">
    <property type="nucleotide sequence ID" value="NZ_FZOT01000012.1"/>
</dbReference>
<organism evidence="1 2">
    <name type="scientific">Noviherbaspirillum humi</name>
    <dbReference type="NCBI Taxonomy" id="1688639"/>
    <lineage>
        <taxon>Bacteria</taxon>
        <taxon>Pseudomonadati</taxon>
        <taxon>Pseudomonadota</taxon>
        <taxon>Betaproteobacteria</taxon>
        <taxon>Burkholderiales</taxon>
        <taxon>Oxalobacteraceae</taxon>
        <taxon>Noviherbaspirillum</taxon>
    </lineage>
</organism>
<keyword evidence="2" id="KW-1185">Reference proteome</keyword>
<proteinExistence type="predicted"/>
<evidence type="ECO:0000313" key="1">
    <source>
        <dbReference type="EMBL" id="SNT03249.1"/>
    </source>
</evidence>
<dbReference type="Proteomes" id="UP000198284">
    <property type="component" value="Unassembled WGS sequence"/>
</dbReference>
<sequence>MNFLEPVLARCTDRTVLAKENPVLPSPQSILSNDFLSEQNLIGVSFDYFIDWTSNQLNKDFWLKCPFESTITGDLSHLSDDDITHGLRGHQKFMELVAFSSANACSASAIVFDDCHCWNDEETSSIIIARWPKDPQKKKGLEISRLRLSQVKELIKFRSGGPFPIGKKGLQYGTSCLECHLSKTDALWPGDVDLLLCGKSSMKPIAIIELKKHTESSKKNFRQQKLSNYYPGEDGPKYDRLALLSQQISPGRKIKIFTLYYSTLRSELSVRLEEIVGTFGSLIGQQQTSFNITVRDPVSGYRKVIEEIAKHSN</sequence>
<dbReference type="EMBL" id="FZOT01000012">
    <property type="protein sequence ID" value="SNT03249.1"/>
    <property type="molecule type" value="Genomic_DNA"/>
</dbReference>
<dbReference type="OrthoDB" id="510867at2"/>
<reference evidence="1 2" key="1">
    <citation type="submission" date="2017-06" db="EMBL/GenBank/DDBJ databases">
        <authorList>
            <person name="Kim H.J."/>
            <person name="Triplett B.A."/>
        </authorList>
    </citation>
    <scope>NUCLEOTIDE SEQUENCE [LARGE SCALE GENOMIC DNA]</scope>
    <source>
        <strain evidence="1 2">U15</strain>
    </source>
</reference>
<dbReference type="AlphaFoldDB" id="A0A239JBQ9"/>
<accession>A0A239JBQ9</accession>
<name>A0A239JBQ9_9BURK</name>
<protein>
    <submittedName>
        <fullName evidence="1">Uncharacterized protein</fullName>
    </submittedName>
</protein>
<gene>
    <name evidence="1" type="ORF">SAMN06265795_11258</name>
</gene>